<name>A0A1I4G990_9HYPH</name>
<gene>
    <name evidence="1" type="ORF">SAMN05192568_1002255</name>
</gene>
<protein>
    <submittedName>
        <fullName evidence="1">Uncharacterized protein</fullName>
    </submittedName>
</protein>
<evidence type="ECO:0000313" key="1">
    <source>
        <dbReference type="EMBL" id="SFL26123.1"/>
    </source>
</evidence>
<dbReference type="OrthoDB" id="7993100at2"/>
<reference evidence="2" key="1">
    <citation type="submission" date="2016-10" db="EMBL/GenBank/DDBJ databases">
        <authorList>
            <person name="Varghese N."/>
            <person name="Submissions S."/>
        </authorList>
    </citation>
    <scope>NUCLEOTIDE SEQUENCE [LARGE SCALE GENOMIC DNA]</scope>
    <source>
        <strain evidence="2">BL36</strain>
    </source>
</reference>
<dbReference type="RefSeq" id="WP_092037189.1">
    <property type="nucleotide sequence ID" value="NZ_FOTK01000002.1"/>
</dbReference>
<proteinExistence type="predicted"/>
<evidence type="ECO:0000313" key="2">
    <source>
        <dbReference type="Proteomes" id="UP000199048"/>
    </source>
</evidence>
<dbReference type="STRING" id="582667.SAMN05192568_1002255"/>
<dbReference type="EMBL" id="FOTK01000002">
    <property type="protein sequence ID" value="SFL26123.1"/>
    <property type="molecule type" value="Genomic_DNA"/>
</dbReference>
<dbReference type="AlphaFoldDB" id="A0A1I4G990"/>
<sequence>MPARATRLINADRAGLAALCLLLAFSVSVRVQTYGNPAPPEPADAAMVDLGEGVVLPRAEAVRRMVWTAACPLPVTADFVEPSPHGADTSLAAPRDPSDRVAYVYRGWTLEGPRAAMQLSVLYVQRRAGAVLGLNGVATRHELAVKLVVPAGCGASPEEAMAALRRIRG</sequence>
<dbReference type="Proteomes" id="UP000199048">
    <property type="component" value="Unassembled WGS sequence"/>
</dbReference>
<accession>A0A1I4G990</accession>
<organism evidence="1 2">
    <name type="scientific">Methylobacterium pseudosasicola</name>
    <dbReference type="NCBI Taxonomy" id="582667"/>
    <lineage>
        <taxon>Bacteria</taxon>
        <taxon>Pseudomonadati</taxon>
        <taxon>Pseudomonadota</taxon>
        <taxon>Alphaproteobacteria</taxon>
        <taxon>Hyphomicrobiales</taxon>
        <taxon>Methylobacteriaceae</taxon>
        <taxon>Methylobacterium</taxon>
    </lineage>
</organism>
<keyword evidence="2" id="KW-1185">Reference proteome</keyword>